<dbReference type="GO" id="GO:0016705">
    <property type="term" value="F:oxidoreductase activity, acting on paired donors, with incorporation or reduction of molecular oxygen"/>
    <property type="evidence" value="ECO:0007669"/>
    <property type="project" value="InterPro"/>
</dbReference>
<keyword evidence="10 15" id="KW-0560">Oxidoreductase</keyword>
<dbReference type="PRINTS" id="PR00465">
    <property type="entry name" value="EP450IV"/>
</dbReference>
<reference evidence="16" key="1">
    <citation type="submission" date="2022-01" db="EMBL/GenBank/DDBJ databases">
        <authorList>
            <person name="King R."/>
        </authorList>
    </citation>
    <scope>NUCLEOTIDE SEQUENCE</scope>
</reference>
<proteinExistence type="inferred from homology"/>
<dbReference type="FunFam" id="1.10.630.10:FF:000042">
    <property type="entry name" value="Cytochrome P450"/>
    <property type="match status" value="1"/>
</dbReference>
<dbReference type="PANTHER" id="PTHR24292:SF54">
    <property type="entry name" value="CYP9F3-RELATED"/>
    <property type="match status" value="1"/>
</dbReference>
<keyword evidence="17" id="KW-1185">Reference proteome</keyword>
<evidence type="ECO:0000256" key="5">
    <source>
        <dbReference type="ARBA" id="ARBA00010617"/>
    </source>
</evidence>
<dbReference type="PANTHER" id="PTHR24292">
    <property type="entry name" value="CYTOCHROME P450"/>
    <property type="match status" value="1"/>
</dbReference>
<evidence type="ECO:0000256" key="3">
    <source>
        <dbReference type="ARBA" id="ARBA00004174"/>
    </source>
</evidence>
<keyword evidence="7 14" id="KW-0479">Metal-binding</keyword>
<dbReference type="Proteomes" id="UP001153737">
    <property type="component" value="Chromosome 8"/>
</dbReference>
<dbReference type="PROSITE" id="PS00086">
    <property type="entry name" value="CYTOCHROME_P450"/>
    <property type="match status" value="1"/>
</dbReference>
<dbReference type="Gene3D" id="1.10.630.10">
    <property type="entry name" value="Cytochrome P450"/>
    <property type="match status" value="1"/>
</dbReference>
<dbReference type="GO" id="GO:0005789">
    <property type="term" value="C:endoplasmic reticulum membrane"/>
    <property type="evidence" value="ECO:0007669"/>
    <property type="project" value="UniProtKB-SubCell"/>
</dbReference>
<dbReference type="GO" id="GO:0005506">
    <property type="term" value="F:iron ion binding"/>
    <property type="evidence" value="ECO:0007669"/>
    <property type="project" value="InterPro"/>
</dbReference>
<evidence type="ECO:0000256" key="13">
    <source>
        <dbReference type="ARBA" id="ARBA00023136"/>
    </source>
</evidence>
<evidence type="ECO:0000313" key="17">
    <source>
        <dbReference type="Proteomes" id="UP001153737"/>
    </source>
</evidence>
<evidence type="ECO:0000256" key="14">
    <source>
        <dbReference type="PIRSR" id="PIRSR602403-1"/>
    </source>
</evidence>
<organism evidence="16 17">
    <name type="scientific">Phaedon cochleariae</name>
    <name type="common">Mustard beetle</name>
    <dbReference type="NCBI Taxonomy" id="80249"/>
    <lineage>
        <taxon>Eukaryota</taxon>
        <taxon>Metazoa</taxon>
        <taxon>Ecdysozoa</taxon>
        <taxon>Arthropoda</taxon>
        <taxon>Hexapoda</taxon>
        <taxon>Insecta</taxon>
        <taxon>Pterygota</taxon>
        <taxon>Neoptera</taxon>
        <taxon>Endopterygota</taxon>
        <taxon>Coleoptera</taxon>
        <taxon>Polyphaga</taxon>
        <taxon>Cucujiformia</taxon>
        <taxon>Chrysomeloidea</taxon>
        <taxon>Chrysomelidae</taxon>
        <taxon>Chrysomelinae</taxon>
        <taxon>Chrysomelini</taxon>
        <taxon>Phaedon</taxon>
    </lineage>
</organism>
<evidence type="ECO:0000256" key="4">
    <source>
        <dbReference type="ARBA" id="ARBA00004406"/>
    </source>
</evidence>
<dbReference type="CDD" id="cd11056">
    <property type="entry name" value="CYP6-like"/>
    <property type="match status" value="1"/>
</dbReference>
<evidence type="ECO:0000256" key="11">
    <source>
        <dbReference type="ARBA" id="ARBA00023004"/>
    </source>
</evidence>
<dbReference type="InterPro" id="IPR017972">
    <property type="entry name" value="Cyt_P450_CS"/>
</dbReference>
<dbReference type="InterPro" id="IPR050476">
    <property type="entry name" value="Insect_CytP450_Detox"/>
</dbReference>
<comment type="similarity">
    <text evidence="5 15">Belongs to the cytochrome P450 family.</text>
</comment>
<evidence type="ECO:0000256" key="2">
    <source>
        <dbReference type="ARBA" id="ARBA00003690"/>
    </source>
</evidence>
<reference evidence="16" key="2">
    <citation type="submission" date="2022-10" db="EMBL/GenBank/DDBJ databases">
        <authorList>
            <consortium name="ENA_rothamsted_submissions"/>
            <consortium name="culmorum"/>
            <person name="King R."/>
        </authorList>
    </citation>
    <scope>NUCLEOTIDE SEQUENCE</scope>
</reference>
<keyword evidence="12 15" id="KW-0503">Monooxygenase</keyword>
<evidence type="ECO:0000256" key="8">
    <source>
        <dbReference type="ARBA" id="ARBA00022824"/>
    </source>
</evidence>
<dbReference type="InterPro" id="IPR036396">
    <property type="entry name" value="Cyt_P450_sf"/>
</dbReference>
<keyword evidence="13" id="KW-0472">Membrane</keyword>
<gene>
    <name evidence="16" type="ORF">PHAECO_LOCUS11811</name>
</gene>
<evidence type="ECO:0000256" key="1">
    <source>
        <dbReference type="ARBA" id="ARBA00001971"/>
    </source>
</evidence>
<evidence type="ECO:0000256" key="15">
    <source>
        <dbReference type="RuleBase" id="RU000461"/>
    </source>
</evidence>
<protein>
    <recommendedName>
        <fullName evidence="18">Cytochrome P450</fullName>
    </recommendedName>
</protein>
<dbReference type="OrthoDB" id="2789670at2759"/>
<keyword evidence="8" id="KW-0256">Endoplasmic reticulum</keyword>
<evidence type="ECO:0000256" key="7">
    <source>
        <dbReference type="ARBA" id="ARBA00022723"/>
    </source>
</evidence>
<name>A0A9P0GXK5_PHACE</name>
<dbReference type="AlphaFoldDB" id="A0A9P0GXK5"/>
<dbReference type="GO" id="GO:0020037">
    <property type="term" value="F:heme binding"/>
    <property type="evidence" value="ECO:0007669"/>
    <property type="project" value="InterPro"/>
</dbReference>
<evidence type="ECO:0000256" key="12">
    <source>
        <dbReference type="ARBA" id="ARBA00023033"/>
    </source>
</evidence>
<dbReference type="EMBL" id="OU896714">
    <property type="protein sequence ID" value="CAH1179750.1"/>
    <property type="molecule type" value="Genomic_DNA"/>
</dbReference>
<comment type="cofactor">
    <cofactor evidence="1 14">
        <name>heme</name>
        <dbReference type="ChEBI" id="CHEBI:30413"/>
    </cofactor>
</comment>
<dbReference type="PRINTS" id="PR00385">
    <property type="entry name" value="P450"/>
</dbReference>
<dbReference type="SUPFAM" id="SSF48264">
    <property type="entry name" value="Cytochrome P450"/>
    <property type="match status" value="1"/>
</dbReference>
<comment type="subcellular location">
    <subcellularLocation>
        <location evidence="4">Endoplasmic reticulum membrane</location>
        <topology evidence="4">Peripheral membrane protein</topology>
    </subcellularLocation>
    <subcellularLocation>
        <location evidence="3">Microsome membrane</location>
        <topology evidence="3">Peripheral membrane protein</topology>
    </subcellularLocation>
</comment>
<evidence type="ECO:0000313" key="16">
    <source>
        <dbReference type="EMBL" id="CAH1179750.1"/>
    </source>
</evidence>
<comment type="function">
    <text evidence="2">May be involved in the metabolism of insect hormones and in the breakdown of synthetic insecticides.</text>
</comment>
<keyword evidence="9" id="KW-0492">Microsome</keyword>
<dbReference type="InterPro" id="IPR002403">
    <property type="entry name" value="Cyt_P450_E_grp-IV"/>
</dbReference>
<evidence type="ECO:0008006" key="18">
    <source>
        <dbReference type="Google" id="ProtNLM"/>
    </source>
</evidence>
<dbReference type="InterPro" id="IPR001128">
    <property type="entry name" value="Cyt_P450"/>
</dbReference>
<evidence type="ECO:0000256" key="6">
    <source>
        <dbReference type="ARBA" id="ARBA00022617"/>
    </source>
</evidence>
<keyword evidence="6 14" id="KW-0349">Heme</keyword>
<dbReference type="Pfam" id="PF00067">
    <property type="entry name" value="p450"/>
    <property type="match status" value="1"/>
</dbReference>
<dbReference type="GO" id="GO:0004497">
    <property type="term" value="F:monooxygenase activity"/>
    <property type="evidence" value="ECO:0007669"/>
    <property type="project" value="UniProtKB-KW"/>
</dbReference>
<sequence>MLMIILCGLIIYFVYSKFITPVLYWRSKKVFHTLPWGRFIKVFFSEKSFYESIIEAYRLFPERRYFGSYQFLKPSLFVRDLDLIKQITVKDFEYFTDHFSFVNKNSDPIVGQNLFSLEGETWRHMRSTLSPAFTSSKMKSMYFLIEEAAENFVNHLHNHPEAVIELEMKNTYSKFASDVIATCAFGVECDSLKNDKNEFFVMGSGISQPKGFAVFRSIFAAFFPHFFEIFRIPIFPRKLTEFFQRLVKETISMREEKQIIRPDMIHLLMEAKRGRLKNDDDINTEISSGFASVEETQEEKSPRMQLELTDDLITAQALVFFIAGFDTSSTLLSFLSYQLAVDVSIQLKLQEEIDDVIAKGNGHISYDSLLKMKYLDQVISETLRKYPSGFILTRTCVKDYKIEAKCSNEVDFILDKGTLVSIPVAGIHMNPDYFPEPDKFDPDRFSEENRKKILPGSYLPFGSGPRNCIGSRFALLECKTLIAMLMARFDIVVIEKTPFPLRFGKTFTLSSRDGFWLGLKKRNKA</sequence>
<evidence type="ECO:0000256" key="9">
    <source>
        <dbReference type="ARBA" id="ARBA00022848"/>
    </source>
</evidence>
<accession>A0A9P0GXK5</accession>
<feature type="binding site" description="axial binding residue" evidence="14">
    <location>
        <position position="468"/>
    </location>
    <ligand>
        <name>heme</name>
        <dbReference type="ChEBI" id="CHEBI:30413"/>
    </ligand>
    <ligandPart>
        <name>Fe</name>
        <dbReference type="ChEBI" id="CHEBI:18248"/>
    </ligandPart>
</feature>
<evidence type="ECO:0000256" key="10">
    <source>
        <dbReference type="ARBA" id="ARBA00023002"/>
    </source>
</evidence>
<keyword evidence="11 14" id="KW-0408">Iron</keyword>